<gene>
    <name evidence="2" type="ORF">COZ26_02055</name>
</gene>
<evidence type="ECO:0000256" key="1">
    <source>
        <dbReference type="SAM" id="SignalP"/>
    </source>
</evidence>
<dbReference type="AlphaFoldDB" id="A0A2M7MH94"/>
<keyword evidence="1" id="KW-0732">Signal</keyword>
<feature type="chain" id="PRO_5014676282" description="NlpC/P60 domain-containing protein" evidence="1">
    <location>
        <begin position="33"/>
        <end position="530"/>
    </location>
</feature>
<proteinExistence type="predicted"/>
<protein>
    <recommendedName>
        <fullName evidence="4">NlpC/P60 domain-containing protein</fullName>
    </recommendedName>
</protein>
<organism evidence="2 3">
    <name type="scientific">Candidatus Kuenenbacteria bacterium CG_4_10_14_3_um_filter_39_14</name>
    <dbReference type="NCBI Taxonomy" id="1974614"/>
    <lineage>
        <taxon>Bacteria</taxon>
        <taxon>Candidatus Kueneniibacteriota</taxon>
    </lineage>
</organism>
<dbReference type="InterPro" id="IPR024453">
    <property type="entry name" value="Peptidase_C92"/>
</dbReference>
<evidence type="ECO:0008006" key="4">
    <source>
        <dbReference type="Google" id="ProtNLM"/>
    </source>
</evidence>
<comment type="caution">
    <text evidence="2">The sequence shown here is derived from an EMBL/GenBank/DDBJ whole genome shotgun (WGS) entry which is preliminary data.</text>
</comment>
<dbReference type="SUPFAM" id="SSF54001">
    <property type="entry name" value="Cysteine proteinases"/>
    <property type="match status" value="1"/>
</dbReference>
<feature type="signal peptide" evidence="1">
    <location>
        <begin position="1"/>
        <end position="32"/>
    </location>
</feature>
<dbReference type="Pfam" id="PF05708">
    <property type="entry name" value="Peptidase_C92"/>
    <property type="match status" value="1"/>
</dbReference>
<name>A0A2M7MH94_9BACT</name>
<dbReference type="EMBL" id="PFJV01000048">
    <property type="protein sequence ID" value="PIX92397.1"/>
    <property type="molecule type" value="Genomic_DNA"/>
</dbReference>
<reference evidence="3" key="1">
    <citation type="submission" date="2017-09" db="EMBL/GenBank/DDBJ databases">
        <title>Depth-based differentiation of microbial function through sediment-hosted aquifers and enrichment of novel symbionts in the deep terrestrial subsurface.</title>
        <authorList>
            <person name="Probst A.J."/>
            <person name="Ladd B."/>
            <person name="Jarett J.K."/>
            <person name="Geller-Mcgrath D.E."/>
            <person name="Sieber C.M.K."/>
            <person name="Emerson J.B."/>
            <person name="Anantharaman K."/>
            <person name="Thomas B.C."/>
            <person name="Malmstrom R."/>
            <person name="Stieglmeier M."/>
            <person name="Klingl A."/>
            <person name="Woyke T."/>
            <person name="Ryan C.M."/>
            <person name="Banfield J.F."/>
        </authorList>
    </citation>
    <scope>NUCLEOTIDE SEQUENCE [LARGE SCALE GENOMIC DNA]</scope>
</reference>
<dbReference type="Gene3D" id="3.90.1720.10">
    <property type="entry name" value="endopeptidase domain like (from Nostoc punctiforme)"/>
    <property type="match status" value="1"/>
</dbReference>
<feature type="non-terminal residue" evidence="2">
    <location>
        <position position="530"/>
    </location>
</feature>
<evidence type="ECO:0000313" key="2">
    <source>
        <dbReference type="EMBL" id="PIX92397.1"/>
    </source>
</evidence>
<accession>A0A2M7MH94</accession>
<evidence type="ECO:0000313" key="3">
    <source>
        <dbReference type="Proteomes" id="UP000230658"/>
    </source>
</evidence>
<dbReference type="Proteomes" id="UP000230658">
    <property type="component" value="Unassembled WGS sequence"/>
</dbReference>
<sequence length="530" mass="59434">MVKKIKQKLSAIFTLFFLMSSFLNFQISYSQAAMVGPDSGTVNITGQIKDVTTTNPVAGAAVKLLLREPISYYQWYDYENNIWMNDCVEPLVQKDNRCYTELQIDITDNNGNYLLENTNACNFNFDRDYYFDLEFSKENYITKTIEDINEICGETVIKNTLLAPNDSTPDWRRDIQPGDILYDPYTSGIGHTGLYVGDGRVIEAQGNAADRSYEKNKVNDNPISLWDYPSRKDAYILRIKNKNGLSEEAMSLIKNNAIEFALQQVYPVAKPYDWSWYQKQSDIDSPSWYCSELVWAAYINQGIDLEYSHDPLGIISPVSPDEIFMDDDVEVINSHLSTELNTWRDYVFLFVFSPVEITVTDEDGNVFDKNNIGGIPGALYLEDEVDANGQVRDRIILPNGNYKITVTPKPGANPNDTYSLMMESGGQQTYLAQDVKLSDIPNEPYVIDENEATVGGFSDTEEISGNLYQAGTLDAVFLSANNFSPTTTPSQIAAATASAQNNGTLDFQYKISAENFSGDNELCAALNLQA</sequence>
<dbReference type="InterPro" id="IPR038765">
    <property type="entry name" value="Papain-like_cys_pep_sf"/>
</dbReference>